<dbReference type="PROSITE" id="PS50294">
    <property type="entry name" value="WD_REPEATS_REGION"/>
    <property type="match status" value="4"/>
</dbReference>
<dbReference type="InterPro" id="IPR019775">
    <property type="entry name" value="WD40_repeat_CS"/>
</dbReference>
<dbReference type="InterPro" id="IPR036322">
    <property type="entry name" value="WD40_repeat_dom_sf"/>
</dbReference>
<keyword evidence="3" id="KW-0833">Ubl conjugation pathway</keyword>
<keyword evidence="1 4" id="KW-0853">WD repeat</keyword>
<gene>
    <name evidence="6" type="ORF">JX265_009562</name>
</gene>
<evidence type="ECO:0000256" key="4">
    <source>
        <dbReference type="PROSITE-ProRule" id="PRU00221"/>
    </source>
</evidence>
<dbReference type="PROSITE" id="PS50837">
    <property type="entry name" value="NACHT"/>
    <property type="match status" value="1"/>
</dbReference>
<dbReference type="Pfam" id="PF24883">
    <property type="entry name" value="NPHP3_N"/>
    <property type="match status" value="1"/>
</dbReference>
<dbReference type="Proteomes" id="UP000829685">
    <property type="component" value="Unassembled WGS sequence"/>
</dbReference>
<dbReference type="InterPro" id="IPR056884">
    <property type="entry name" value="NPHP3-like_N"/>
</dbReference>
<dbReference type="InterPro" id="IPR051983">
    <property type="entry name" value="WSB_SOCS-box_domain"/>
</dbReference>
<evidence type="ECO:0000256" key="3">
    <source>
        <dbReference type="ARBA" id="ARBA00022786"/>
    </source>
</evidence>
<dbReference type="GO" id="GO:0000209">
    <property type="term" value="P:protein polyubiquitination"/>
    <property type="evidence" value="ECO:0007669"/>
    <property type="project" value="TreeGrafter"/>
</dbReference>
<name>A0A9Q0AJ80_9PEZI</name>
<dbReference type="CDD" id="cd00200">
    <property type="entry name" value="WD40"/>
    <property type="match status" value="1"/>
</dbReference>
<organism evidence="6 7">
    <name type="scientific">Neoarthrinium moseri</name>
    <dbReference type="NCBI Taxonomy" id="1658444"/>
    <lineage>
        <taxon>Eukaryota</taxon>
        <taxon>Fungi</taxon>
        <taxon>Dikarya</taxon>
        <taxon>Ascomycota</taxon>
        <taxon>Pezizomycotina</taxon>
        <taxon>Sordariomycetes</taxon>
        <taxon>Xylariomycetidae</taxon>
        <taxon>Amphisphaeriales</taxon>
        <taxon>Apiosporaceae</taxon>
        <taxon>Neoarthrinium</taxon>
    </lineage>
</organism>
<dbReference type="PROSITE" id="PS00678">
    <property type="entry name" value="WD_REPEATS_1"/>
    <property type="match status" value="4"/>
</dbReference>
<dbReference type="SUPFAM" id="SSF52540">
    <property type="entry name" value="P-loop containing nucleoside triphosphate hydrolases"/>
    <property type="match status" value="1"/>
</dbReference>
<feature type="repeat" description="WD" evidence="4">
    <location>
        <begin position="978"/>
        <end position="1019"/>
    </location>
</feature>
<dbReference type="SUPFAM" id="SSF50998">
    <property type="entry name" value="Quinoprotein alcohol dehydrogenase-like"/>
    <property type="match status" value="1"/>
</dbReference>
<dbReference type="PROSITE" id="PS50082">
    <property type="entry name" value="WD_REPEATS_2"/>
    <property type="match status" value="5"/>
</dbReference>
<protein>
    <recommendedName>
        <fullName evidence="5">NACHT domain-containing protein</fullName>
    </recommendedName>
</protein>
<dbReference type="Gene3D" id="3.40.50.300">
    <property type="entry name" value="P-loop containing nucleotide triphosphate hydrolases"/>
    <property type="match status" value="1"/>
</dbReference>
<dbReference type="InterPro" id="IPR010730">
    <property type="entry name" value="HET"/>
</dbReference>
<comment type="caution">
    <text evidence="6">The sequence shown here is derived from an EMBL/GenBank/DDBJ whole genome shotgun (WGS) entry which is preliminary data.</text>
</comment>
<dbReference type="SMART" id="SM00320">
    <property type="entry name" value="WD40"/>
    <property type="match status" value="12"/>
</dbReference>
<dbReference type="InterPro" id="IPR027417">
    <property type="entry name" value="P-loop_NTPase"/>
</dbReference>
<feature type="repeat" description="WD" evidence="4">
    <location>
        <begin position="894"/>
        <end position="935"/>
    </location>
</feature>
<sequence length="1519" mass="168899">MRLLQLGANDHLTLTRDVLHNIPPYAILSHTWGDEDDEVTIKDIQENKGKEKLGYRKILFCGQQAKRDGIEHFWVDTCCIDKTSSAELAESINSMFRWYRQAQKCYVYLADVTHTSAQADDAARSTWKLNLQKSRWFTRGWTLQELIAPAVVEFFSSDNQKLGNKESLQQTIHNITHLPIQALVRDVRLSEFSIEERIKWSDARNTTREEDKVYSLLGILEVQMPLIYGEQQGGAFARLRRELSTRETSLARIIEKLPVAHGAMFDSHEEEHNAYCVPNTRVGILQEIADWAHDPESPTIYWLSGMAGTGKSTISRSLALKFSNTGMLGASFFFKRGEADRAGVTKLFTTIAYQLAQRVPRAIPHVQKSIDTDSTIFSKTTREQFDKLIMNPLSELSATSTSYANPSFVIVLDALDECDREEDIKRLIALLSMLKSLHAPRVKVLVTSRPELPVRLGFQAINGTYQEVVLHNIAEEIIEKDIFTFLKHELGQIRLEYNGSVNSERQLPIGWPVHTELQTLAHMANPLFIFAATVCRFISDRKGGNPVAKLQKVLAYRGVRGSRLTTTYMPVLEQSIADLSADDREDALSRFREIVGSIVLLADPLSAHAVSRLLDMELDTVFDVLDLLHSTLDVPDSPKEPIRLLHLSFRDFLVDPQGQQGVFRVNEKKTHQNLASHCFRIIRQSLDKADICEVEAPGTLRASIAVDWINEKLSPDVQYACRFWSHHLKEANASISDADEIWGFLSSDFLHWLEAMSWLGRTSECLQAIRVVQSLPRSGNCQSVPQFITDAVRFIQSVCTTIQTAPLQLYSSALVFAPTSSVVRSIYERNIAKWILLPPRVPSAWGQAIMSLEGHTNRVSSVAFSPDGRTVVSGSADKSVRLWDADTGAPLQILQGHNDAVNSVAYSPKSRTVVSGSDDRTIRLWDADTGVLLETFKGHTGTVKSVAFAPNGLIVASSSLDTTILLWNIKTGEMLHMLEDHDRAVTSFAFSPDSKTVASGSMDCTIRLWDADTGVLRKTIMVDDGAHYGNEIISVAFPHDNDRMIASGQGNGAVKLWHTATGELLKSLQHGGDYVLSVIFSPNGQRLASVTMNSVRFWDLNANTVLPTFESDRGGNSIAFSPNGLTIALAGDHRVRLWDAMSYIESHTFECRGGTVGSVVFSPDRQTVALAHLRHDWTRDPYASLWNANTGAPSYQLENARGLVFSPDGKVLVLSSTDYMMRIHDPGTGALLQSLKHKLVGKVVYSPDGKMLASFSRGREVQIRLWDVNTGTLLQTLNHGGKNVTFDRTFVFSHDGKMLLSVFSHIVRLWDVATGKAIQEFKPNNRSISLGALSADKRLVALDGLLGIEVWDAVRGILQHSLASCHGHATLMTFSPNNRILAATRFWNETVQLWNTDTGTLLQTVDIGTETSTLEFDTTGSLITTDAGTFAAPSLTNAVSHIAIPAWGISSDRQWITYGHNNMMRLTADYIPGKVAISESTMVICCTSGRVLLLRFEHPFPTNLLPRSSTEESQAKLRS</sequence>
<dbReference type="Pfam" id="PF00400">
    <property type="entry name" value="WD40"/>
    <property type="match status" value="7"/>
</dbReference>
<keyword evidence="7" id="KW-1185">Reference proteome</keyword>
<feature type="repeat" description="WD" evidence="4">
    <location>
        <begin position="852"/>
        <end position="893"/>
    </location>
</feature>
<dbReference type="InterPro" id="IPR011047">
    <property type="entry name" value="Quinoprotein_ADH-like_sf"/>
</dbReference>
<dbReference type="InterPro" id="IPR001680">
    <property type="entry name" value="WD40_rpt"/>
</dbReference>
<evidence type="ECO:0000313" key="7">
    <source>
        <dbReference type="Proteomes" id="UP000829685"/>
    </source>
</evidence>
<dbReference type="PANTHER" id="PTHR15622:SF2">
    <property type="entry name" value="U4_U6 SMALL NUCLEAR RIBONUCLEOPROTEIN PRP4"/>
    <property type="match status" value="1"/>
</dbReference>
<reference evidence="6" key="1">
    <citation type="submission" date="2021-03" db="EMBL/GenBank/DDBJ databases">
        <title>Revisited historic fungal species revealed as producer of novel bioactive compounds through whole genome sequencing and comparative genomics.</title>
        <authorList>
            <person name="Vignolle G.A."/>
            <person name="Hochenegger N."/>
            <person name="Mach R.L."/>
            <person name="Mach-Aigner A.R."/>
            <person name="Javad Rahimi M."/>
            <person name="Salim K.A."/>
            <person name="Chan C.M."/>
            <person name="Lim L.B.L."/>
            <person name="Cai F."/>
            <person name="Druzhinina I.S."/>
            <person name="U'Ren J.M."/>
            <person name="Derntl C."/>
        </authorList>
    </citation>
    <scope>NUCLEOTIDE SEQUENCE</scope>
    <source>
        <strain evidence="6">TUCIM 5799</strain>
    </source>
</reference>
<dbReference type="Pfam" id="PF06985">
    <property type="entry name" value="HET"/>
    <property type="match status" value="1"/>
</dbReference>
<feature type="domain" description="NACHT" evidence="5">
    <location>
        <begin position="299"/>
        <end position="450"/>
    </location>
</feature>
<dbReference type="PRINTS" id="PR00320">
    <property type="entry name" value="GPROTEINBRPT"/>
</dbReference>
<dbReference type="Gene3D" id="2.130.10.10">
    <property type="entry name" value="YVTN repeat-like/Quinoprotein amine dehydrogenase"/>
    <property type="match status" value="4"/>
</dbReference>
<accession>A0A9Q0AJ80</accession>
<evidence type="ECO:0000259" key="5">
    <source>
        <dbReference type="PROSITE" id="PS50837"/>
    </source>
</evidence>
<dbReference type="EMBL" id="JAFIMR010000029">
    <property type="protein sequence ID" value="KAI1861595.1"/>
    <property type="molecule type" value="Genomic_DNA"/>
</dbReference>
<evidence type="ECO:0000256" key="2">
    <source>
        <dbReference type="ARBA" id="ARBA00022737"/>
    </source>
</evidence>
<feature type="repeat" description="WD" evidence="4">
    <location>
        <begin position="1025"/>
        <end position="1067"/>
    </location>
</feature>
<dbReference type="InterPro" id="IPR020472">
    <property type="entry name" value="WD40_PAC1"/>
</dbReference>
<dbReference type="InterPro" id="IPR015943">
    <property type="entry name" value="WD40/YVTN_repeat-like_dom_sf"/>
</dbReference>
<keyword evidence="2" id="KW-0677">Repeat</keyword>
<dbReference type="InterPro" id="IPR007111">
    <property type="entry name" value="NACHT_NTPase"/>
</dbReference>
<evidence type="ECO:0000256" key="1">
    <source>
        <dbReference type="ARBA" id="ARBA00022574"/>
    </source>
</evidence>
<evidence type="ECO:0000313" key="6">
    <source>
        <dbReference type="EMBL" id="KAI1861595.1"/>
    </source>
</evidence>
<proteinExistence type="predicted"/>
<dbReference type="SUPFAM" id="SSF50978">
    <property type="entry name" value="WD40 repeat-like"/>
    <property type="match status" value="1"/>
</dbReference>
<feature type="repeat" description="WD" evidence="4">
    <location>
        <begin position="936"/>
        <end position="977"/>
    </location>
</feature>
<dbReference type="PANTHER" id="PTHR15622">
    <property type="entry name" value="WD40 REPEAT PROTEIN"/>
    <property type="match status" value="1"/>
</dbReference>